<comment type="caution">
    <text evidence="3">The sequence shown here is derived from an EMBL/GenBank/DDBJ whole genome shotgun (WGS) entry which is preliminary data.</text>
</comment>
<evidence type="ECO:0000256" key="1">
    <source>
        <dbReference type="ARBA" id="ARBA00023002"/>
    </source>
</evidence>
<gene>
    <name evidence="3" type="ORF">GCM10022394_21800</name>
</gene>
<dbReference type="InterPro" id="IPR047110">
    <property type="entry name" value="GABD/Sad-like"/>
</dbReference>
<feature type="domain" description="Aldehyde dehydrogenase" evidence="2">
    <location>
        <begin position="4"/>
        <end position="422"/>
    </location>
</feature>
<evidence type="ECO:0000313" key="3">
    <source>
        <dbReference type="EMBL" id="GAA3541516.1"/>
    </source>
</evidence>
<dbReference type="Gene3D" id="3.40.309.10">
    <property type="entry name" value="Aldehyde Dehydrogenase, Chain A, domain 2"/>
    <property type="match status" value="1"/>
</dbReference>
<dbReference type="PANTHER" id="PTHR43217">
    <property type="entry name" value="SUCCINATE SEMIALDEHYDE DEHYDROGENASE [NAD(P)+] SAD"/>
    <property type="match status" value="1"/>
</dbReference>
<dbReference type="InterPro" id="IPR016161">
    <property type="entry name" value="Ald_DH/histidinol_DH"/>
</dbReference>
<name>A0ABP6VXX6_9GAMM</name>
<dbReference type="PANTHER" id="PTHR43217:SF1">
    <property type="entry name" value="SUCCINATE SEMIALDEHYDE DEHYDROGENASE [NAD(P)+] SAD"/>
    <property type="match status" value="1"/>
</dbReference>
<dbReference type="InterPro" id="IPR015590">
    <property type="entry name" value="Aldehyde_DH_dom"/>
</dbReference>
<reference evidence="4" key="1">
    <citation type="journal article" date="2019" name="Int. J. Syst. Evol. Microbiol.">
        <title>The Global Catalogue of Microorganisms (GCM) 10K type strain sequencing project: providing services to taxonomists for standard genome sequencing and annotation.</title>
        <authorList>
            <consortium name="The Broad Institute Genomics Platform"/>
            <consortium name="The Broad Institute Genome Sequencing Center for Infectious Disease"/>
            <person name="Wu L."/>
            <person name="Ma J."/>
        </authorList>
    </citation>
    <scope>NUCLEOTIDE SEQUENCE [LARGE SCALE GENOMIC DNA]</scope>
    <source>
        <strain evidence="4">JCM 17110</strain>
    </source>
</reference>
<evidence type="ECO:0000313" key="4">
    <source>
        <dbReference type="Proteomes" id="UP001500795"/>
    </source>
</evidence>
<keyword evidence="4" id="KW-1185">Reference proteome</keyword>
<proteinExistence type="predicted"/>
<evidence type="ECO:0000259" key="2">
    <source>
        <dbReference type="Pfam" id="PF00171"/>
    </source>
</evidence>
<dbReference type="Pfam" id="PF00171">
    <property type="entry name" value="Aldedh"/>
    <property type="match status" value="1"/>
</dbReference>
<dbReference type="InterPro" id="IPR016162">
    <property type="entry name" value="Ald_DH_N"/>
</dbReference>
<protein>
    <submittedName>
        <fullName evidence="3">NAD-dependent succinate-semialdehyde dehydrogenase</fullName>
    </submittedName>
</protein>
<dbReference type="Gene3D" id="3.40.605.10">
    <property type="entry name" value="Aldehyde Dehydrogenase, Chain A, domain 1"/>
    <property type="match status" value="1"/>
</dbReference>
<sequence length="444" mass="47791">MVNFTSYNPATGQPTGTFACLPAAELETRVDASRQAAELWRHASFAERSALLNQLASLLSAKRHQLAQCMSREMGKLQSEALVEVDRCALECAYFAAHGQAMLPLARSLTTFEPMGPVLLLTSWRFPLWQVFRMLAPTLMAGNSVLLKLAENLPQCAQQIAQLLQEAGAPSGLVSSLLISKPTVAGLIADPRIKALAFSGNKKDASLVAALAGQHLKKVVLELDEIELQIILDDADLEQAVDAALRSRFRNAGQLGHASRGFIVTPAIADDFVRRMTARLAEIQPGDPQDLESSLGPLATGQLRDDLHRQVTAALAAGAHAVLGCELPTGQGWYYPASLLDKVGPEMAIFRQQLSGPLACVVRVSGVEQITELCNSLGQGGTASIWTRDLTQGERLARSLSVSACFVNAEPNKGRGHPQTFGPAPEGRFNIKEFCYMKSLVLSV</sequence>
<dbReference type="SUPFAM" id="SSF53720">
    <property type="entry name" value="ALDH-like"/>
    <property type="match status" value="1"/>
</dbReference>
<dbReference type="InterPro" id="IPR016163">
    <property type="entry name" value="Ald_DH_C"/>
</dbReference>
<dbReference type="Proteomes" id="UP001500795">
    <property type="component" value="Unassembled WGS sequence"/>
</dbReference>
<keyword evidence="1" id="KW-0560">Oxidoreductase</keyword>
<dbReference type="RefSeq" id="WP_344957842.1">
    <property type="nucleotide sequence ID" value="NZ_BAABCX010000002.1"/>
</dbReference>
<accession>A0ABP6VXX6</accession>
<dbReference type="EMBL" id="BAABCX010000002">
    <property type="protein sequence ID" value="GAA3541516.1"/>
    <property type="molecule type" value="Genomic_DNA"/>
</dbReference>
<organism evidence="3 4">
    <name type="scientific">Zobellella aerophila</name>
    <dbReference type="NCBI Taxonomy" id="870480"/>
    <lineage>
        <taxon>Bacteria</taxon>
        <taxon>Pseudomonadati</taxon>
        <taxon>Pseudomonadota</taxon>
        <taxon>Gammaproteobacteria</taxon>
        <taxon>Aeromonadales</taxon>
        <taxon>Aeromonadaceae</taxon>
        <taxon>Zobellella</taxon>
    </lineage>
</organism>